<accession>A0A934K600</accession>
<dbReference type="Gene3D" id="3.40.50.720">
    <property type="entry name" value="NAD(P)-binding Rossmann-like Domain"/>
    <property type="match status" value="1"/>
</dbReference>
<dbReference type="Gene3D" id="3.40.50.10860">
    <property type="entry name" value="Leucine Dehydrogenase, chain A, domain 1"/>
    <property type="match status" value="1"/>
</dbReference>
<dbReference type="GO" id="GO:0050661">
    <property type="term" value="F:NADP binding"/>
    <property type="evidence" value="ECO:0007669"/>
    <property type="project" value="TreeGrafter"/>
</dbReference>
<dbReference type="GO" id="GO:0019632">
    <property type="term" value="P:shikimate metabolic process"/>
    <property type="evidence" value="ECO:0007669"/>
    <property type="project" value="TreeGrafter"/>
</dbReference>
<dbReference type="Pfam" id="PF08501">
    <property type="entry name" value="Shikimate_dh_N"/>
    <property type="match status" value="1"/>
</dbReference>
<proteinExistence type="predicted"/>
<dbReference type="InterPro" id="IPR041121">
    <property type="entry name" value="SDH_C"/>
</dbReference>
<dbReference type="SUPFAM" id="SSF53223">
    <property type="entry name" value="Aminoacid dehydrogenase-like, N-terminal domain"/>
    <property type="match status" value="1"/>
</dbReference>
<organism evidence="5 6">
    <name type="scientific">Candidatus Nephthysia bennettiae</name>
    <dbReference type="NCBI Taxonomy" id="3127016"/>
    <lineage>
        <taxon>Bacteria</taxon>
        <taxon>Bacillati</taxon>
        <taxon>Candidatus Dormiibacterota</taxon>
        <taxon>Candidatus Dormibacteria</taxon>
        <taxon>Candidatus Dormibacterales</taxon>
        <taxon>Candidatus Dormibacteraceae</taxon>
        <taxon>Candidatus Nephthysia</taxon>
    </lineage>
</organism>
<keyword evidence="2" id="KW-0057">Aromatic amino acid biosynthesis</keyword>
<comment type="caution">
    <text evidence="5">The sequence shown here is derived from an EMBL/GenBank/DDBJ whole genome shotgun (WGS) entry which is preliminary data.</text>
</comment>
<evidence type="ECO:0000313" key="6">
    <source>
        <dbReference type="Proteomes" id="UP000612893"/>
    </source>
</evidence>
<gene>
    <name evidence="5" type="ORF">JF922_23770</name>
</gene>
<feature type="domain" description="SDH C-terminal" evidence="4">
    <location>
        <begin position="231"/>
        <end position="260"/>
    </location>
</feature>
<evidence type="ECO:0000256" key="2">
    <source>
        <dbReference type="ARBA" id="ARBA00023141"/>
    </source>
</evidence>
<dbReference type="InterPro" id="IPR046346">
    <property type="entry name" value="Aminoacid_DH-like_N_sf"/>
</dbReference>
<dbReference type="InterPro" id="IPR013708">
    <property type="entry name" value="Shikimate_DH-bd_N"/>
</dbReference>
<dbReference type="EMBL" id="JAEKNR010000234">
    <property type="protein sequence ID" value="MBJ7601077.1"/>
    <property type="molecule type" value="Genomic_DNA"/>
</dbReference>
<evidence type="ECO:0000259" key="3">
    <source>
        <dbReference type="Pfam" id="PF08501"/>
    </source>
</evidence>
<keyword evidence="2" id="KW-0028">Amino-acid biosynthesis</keyword>
<dbReference type="Pfam" id="PF18317">
    <property type="entry name" value="SDH_C"/>
    <property type="match status" value="1"/>
</dbReference>
<dbReference type="AlphaFoldDB" id="A0A934K600"/>
<dbReference type="GO" id="GO:0009423">
    <property type="term" value="P:chorismate biosynthetic process"/>
    <property type="evidence" value="ECO:0007669"/>
    <property type="project" value="TreeGrafter"/>
</dbReference>
<dbReference type="InterPro" id="IPR036291">
    <property type="entry name" value="NAD(P)-bd_dom_sf"/>
</dbReference>
<sequence length="262" mass="26789">MSGRRLVVLLGQGISYSASPAMHSAAFASAGLDWSYELRDVSAEGLPAAVAALRTPAYGGANVTIPHKVAVIPLLDELDAPAAATGAVNTIRLDGSRLLGSNTDVAGIRAALGEVGVDPAGASAVVLGAGGSARAAGTALRGARLSFVTRRPGAAAELPGQVLSWDDPSWWRLVRGADLLLNATPLGRQQELPLPVDELPLSGAVVDLVYSAAGTPLVRAARDRGLRWADGWTVLVAQGAAAFEAWTGRPAPIEAMRAALPL</sequence>
<name>A0A934K600_9BACT</name>
<dbReference type="Proteomes" id="UP000612893">
    <property type="component" value="Unassembled WGS sequence"/>
</dbReference>
<evidence type="ECO:0000259" key="4">
    <source>
        <dbReference type="Pfam" id="PF18317"/>
    </source>
</evidence>
<dbReference type="PANTHER" id="PTHR21089:SF1">
    <property type="entry name" value="BIFUNCTIONAL 3-DEHYDROQUINATE DEHYDRATASE_SHIKIMATE DEHYDROGENASE, CHLOROPLASTIC"/>
    <property type="match status" value="1"/>
</dbReference>
<dbReference type="RefSeq" id="WP_338205142.1">
    <property type="nucleotide sequence ID" value="NZ_JAEKNR010000234.1"/>
</dbReference>
<dbReference type="GO" id="GO:0004764">
    <property type="term" value="F:shikimate 3-dehydrogenase (NADP+) activity"/>
    <property type="evidence" value="ECO:0007669"/>
    <property type="project" value="InterPro"/>
</dbReference>
<dbReference type="PANTHER" id="PTHR21089">
    <property type="entry name" value="SHIKIMATE DEHYDROGENASE"/>
    <property type="match status" value="1"/>
</dbReference>
<dbReference type="InterPro" id="IPR022893">
    <property type="entry name" value="Shikimate_DH_fam"/>
</dbReference>
<protein>
    <submittedName>
        <fullName evidence="5">Shikimate dehydrogenase</fullName>
    </submittedName>
</protein>
<dbReference type="SUPFAM" id="SSF51735">
    <property type="entry name" value="NAD(P)-binding Rossmann-fold domains"/>
    <property type="match status" value="1"/>
</dbReference>
<dbReference type="GO" id="GO:0009073">
    <property type="term" value="P:aromatic amino acid family biosynthetic process"/>
    <property type="evidence" value="ECO:0007669"/>
    <property type="project" value="UniProtKB-KW"/>
</dbReference>
<reference evidence="5" key="1">
    <citation type="submission" date="2020-10" db="EMBL/GenBank/DDBJ databases">
        <title>Ca. Dormibacterota MAGs.</title>
        <authorList>
            <person name="Montgomery K."/>
        </authorList>
    </citation>
    <scope>NUCLEOTIDE SEQUENCE [LARGE SCALE GENOMIC DNA]</scope>
    <source>
        <strain evidence="5">SC8812_S17_10</strain>
    </source>
</reference>
<comment type="pathway">
    <text evidence="1">Metabolic intermediate biosynthesis; chorismate biosynthesis; chorismate from D-erythrose 4-phosphate and phosphoenolpyruvate: step 4/7.</text>
</comment>
<keyword evidence="6" id="KW-1185">Reference proteome</keyword>
<dbReference type="GO" id="GO:0005829">
    <property type="term" value="C:cytosol"/>
    <property type="evidence" value="ECO:0007669"/>
    <property type="project" value="TreeGrafter"/>
</dbReference>
<evidence type="ECO:0000256" key="1">
    <source>
        <dbReference type="ARBA" id="ARBA00004871"/>
    </source>
</evidence>
<evidence type="ECO:0000313" key="5">
    <source>
        <dbReference type="EMBL" id="MBJ7601077.1"/>
    </source>
</evidence>
<feature type="domain" description="Shikimate dehydrogenase substrate binding N-terminal" evidence="3">
    <location>
        <begin position="9"/>
        <end position="91"/>
    </location>
</feature>